<keyword evidence="1" id="KW-1133">Transmembrane helix</keyword>
<organism evidence="2">
    <name type="scientific">marine sediment metagenome</name>
    <dbReference type="NCBI Taxonomy" id="412755"/>
    <lineage>
        <taxon>unclassified sequences</taxon>
        <taxon>metagenomes</taxon>
        <taxon>ecological metagenomes</taxon>
    </lineage>
</organism>
<dbReference type="AlphaFoldDB" id="X1UBL8"/>
<keyword evidence="1" id="KW-0812">Transmembrane</keyword>
<dbReference type="EMBL" id="BARW01026047">
    <property type="protein sequence ID" value="GAJ14894.1"/>
    <property type="molecule type" value="Genomic_DNA"/>
</dbReference>
<evidence type="ECO:0008006" key="3">
    <source>
        <dbReference type="Google" id="ProtNLM"/>
    </source>
</evidence>
<reference evidence="2" key="1">
    <citation type="journal article" date="2014" name="Front. Microbiol.">
        <title>High frequency of phylogenetically diverse reductive dehalogenase-homologous genes in deep subseafloor sedimentary metagenomes.</title>
        <authorList>
            <person name="Kawai M."/>
            <person name="Futagami T."/>
            <person name="Toyoda A."/>
            <person name="Takaki Y."/>
            <person name="Nishi S."/>
            <person name="Hori S."/>
            <person name="Arai W."/>
            <person name="Tsubouchi T."/>
            <person name="Morono Y."/>
            <person name="Uchiyama I."/>
            <person name="Ito T."/>
            <person name="Fujiyama A."/>
            <person name="Inagaki F."/>
            <person name="Takami H."/>
        </authorList>
    </citation>
    <scope>NUCLEOTIDE SEQUENCE</scope>
    <source>
        <strain evidence="2">Expedition CK06-06</strain>
    </source>
</reference>
<sequence length="141" mass="15951">GLNSPLIYIVILIGFAGYCVYDGYFNEKFIEKHTKDGKPDSTLVFNQKAPPFLALGALWFGFCAFQSRSKKVVADENAISSGKKTITYDSIEKIDKTYFKSKGYFIITCKNEGEKQQQLKLSDRDYDNLQAILDHVISKIS</sequence>
<keyword evidence="1" id="KW-0472">Membrane</keyword>
<accession>X1UBL8</accession>
<comment type="caution">
    <text evidence="2">The sequence shown here is derived from an EMBL/GenBank/DDBJ whole genome shotgun (WGS) entry which is preliminary data.</text>
</comment>
<protein>
    <recommendedName>
        <fullName evidence="3">DUF304 domain-containing protein</fullName>
    </recommendedName>
</protein>
<feature type="transmembrane region" description="Helical" evidence="1">
    <location>
        <begin position="6"/>
        <end position="25"/>
    </location>
</feature>
<evidence type="ECO:0000313" key="2">
    <source>
        <dbReference type="EMBL" id="GAJ14894.1"/>
    </source>
</evidence>
<feature type="non-terminal residue" evidence="2">
    <location>
        <position position="1"/>
    </location>
</feature>
<evidence type="ECO:0000256" key="1">
    <source>
        <dbReference type="SAM" id="Phobius"/>
    </source>
</evidence>
<name>X1UBL8_9ZZZZ</name>
<proteinExistence type="predicted"/>
<gene>
    <name evidence="2" type="ORF">S12H4_42542</name>
</gene>